<proteinExistence type="predicted"/>
<keyword evidence="2" id="KW-1185">Reference proteome</keyword>
<dbReference type="EnsemblBacteria" id="BAA79415">
    <property type="protein sequence ID" value="BAA79415"/>
    <property type="gene ID" value="APE_0452.1"/>
</dbReference>
<name>Q9YEY1_AERPE</name>
<evidence type="ECO:0000313" key="2">
    <source>
        <dbReference type="Proteomes" id="UP000002518"/>
    </source>
</evidence>
<dbReference type="EMBL" id="BA000002">
    <property type="protein sequence ID" value="BAA79415.2"/>
    <property type="molecule type" value="Genomic_DNA"/>
</dbReference>
<dbReference type="AlphaFoldDB" id="Q9YEY1"/>
<evidence type="ECO:0000313" key="1">
    <source>
        <dbReference type="EMBL" id="BAA79415.2"/>
    </source>
</evidence>
<reference evidence="1 2" key="1">
    <citation type="journal article" date="1999" name="DNA Res.">
        <title>Complete genome sequence of an aerobic hyper-thermophilic crenarchaeon, Aeropyrum pernix K1.</title>
        <authorList>
            <person name="Kawarabayasi Y."/>
            <person name="Hino Y."/>
            <person name="Horikawa H."/>
            <person name="Yamazaki S."/>
            <person name="Haikawa Y."/>
            <person name="Jin-no K."/>
            <person name="Takahashi M."/>
            <person name="Sekine M."/>
            <person name="Baba S."/>
            <person name="Ankai A."/>
            <person name="Kosugi H."/>
            <person name="Hosoyama A."/>
            <person name="Fukui S."/>
            <person name="Nagai Y."/>
            <person name="Nishijima K."/>
            <person name="Nakazawa H."/>
            <person name="Takamiya M."/>
            <person name="Masuda S."/>
            <person name="Funahashi T."/>
            <person name="Tanaka T."/>
            <person name="Kudoh Y."/>
            <person name="Yamazaki J."/>
            <person name="Kushida N."/>
            <person name="Oguchi A."/>
            <person name="Aoki K."/>
            <person name="Kubota K."/>
            <person name="Nakamura Y."/>
            <person name="Nomura N."/>
            <person name="Sako Y."/>
            <person name="Kikuchi H."/>
        </authorList>
    </citation>
    <scope>NUCLEOTIDE SEQUENCE [LARGE SCALE GENOMIC DNA]</scope>
    <source>
        <strain evidence="2">ATCC 700893 / DSM 11879 / JCM 9820 / NBRC 100138 / K1</strain>
    </source>
</reference>
<gene>
    <name evidence="1" type="ordered locus">APE_0452.1</name>
</gene>
<dbReference type="RefSeq" id="WP_010865757.1">
    <property type="nucleotide sequence ID" value="NC_000854.2"/>
</dbReference>
<organism evidence="1 2">
    <name type="scientific">Aeropyrum pernix (strain ATCC 700893 / DSM 11879 / JCM 9820 / NBRC 100138 / K1)</name>
    <dbReference type="NCBI Taxonomy" id="272557"/>
    <lineage>
        <taxon>Archaea</taxon>
        <taxon>Thermoproteota</taxon>
        <taxon>Thermoprotei</taxon>
        <taxon>Desulfurococcales</taxon>
        <taxon>Desulfurococcaceae</taxon>
        <taxon>Aeropyrum</taxon>
    </lineage>
</organism>
<dbReference type="Proteomes" id="UP000002518">
    <property type="component" value="Chromosome"/>
</dbReference>
<protein>
    <submittedName>
        <fullName evidence="1">Uncharacterized protein</fullName>
    </submittedName>
</protein>
<dbReference type="STRING" id="272557.APE_0452.1"/>
<dbReference type="eggNOG" id="arCOG07462">
    <property type="taxonomic scope" value="Archaea"/>
</dbReference>
<dbReference type="KEGG" id="ape:APE_0452.1"/>
<dbReference type="GeneID" id="1444639"/>
<sequence>MSMVVSRLEELLAAAPKTGLKASMYLGVVSSLSRLAEDAATAARLAECIATANQACKQRGGLLHCSTGCASIEAAKTDGETLLWKYSSNAGSVRVADGRVEINTEEAKLAIEPGKAEVSLPSGEGWVTIEVDLRSIDDSIGKAYFIKYAIRKVGKLLRTLQWDLRSCARARAITC</sequence>
<accession>Q9YEY1</accession>
<dbReference type="PIR" id="C72740">
    <property type="entry name" value="C72740"/>
</dbReference>